<dbReference type="PANTHER" id="PTHR43625">
    <property type="entry name" value="AFLATOXIN B1 ALDEHYDE REDUCTASE"/>
    <property type="match status" value="1"/>
</dbReference>
<accession>A0ABW3UKP5</accession>
<evidence type="ECO:0000313" key="3">
    <source>
        <dbReference type="EMBL" id="MFD1220869.1"/>
    </source>
</evidence>
<proteinExistence type="predicted"/>
<dbReference type="Pfam" id="PF00248">
    <property type="entry name" value="Aldo_ket_red"/>
    <property type="match status" value="1"/>
</dbReference>
<dbReference type="EC" id="1.1.1.-" evidence="3"/>
<dbReference type="RefSeq" id="WP_079914668.1">
    <property type="nucleotide sequence ID" value="NZ_BAABJG010000029.1"/>
</dbReference>
<name>A0ABW3UKP5_9BACL</name>
<dbReference type="Gene3D" id="3.20.20.100">
    <property type="entry name" value="NADP-dependent oxidoreductase domain"/>
    <property type="match status" value="1"/>
</dbReference>
<protein>
    <submittedName>
        <fullName evidence="3">Aldo/keto reductase</fullName>
        <ecNumber evidence="3">1.1.1.-</ecNumber>
    </submittedName>
</protein>
<dbReference type="CDD" id="cd19076">
    <property type="entry name" value="AKR_AKR13A_13D"/>
    <property type="match status" value="1"/>
</dbReference>
<evidence type="ECO:0000256" key="1">
    <source>
        <dbReference type="ARBA" id="ARBA00023002"/>
    </source>
</evidence>
<dbReference type="InterPro" id="IPR036812">
    <property type="entry name" value="NAD(P)_OxRdtase_dom_sf"/>
</dbReference>
<keyword evidence="4" id="KW-1185">Reference proteome</keyword>
<evidence type="ECO:0000313" key="4">
    <source>
        <dbReference type="Proteomes" id="UP001597180"/>
    </source>
</evidence>
<evidence type="ECO:0000259" key="2">
    <source>
        <dbReference type="Pfam" id="PF00248"/>
    </source>
</evidence>
<comment type="caution">
    <text evidence="3">The sequence shown here is derived from an EMBL/GenBank/DDBJ whole genome shotgun (WGS) entry which is preliminary data.</text>
</comment>
<gene>
    <name evidence="3" type="ORF">ACFQ4B_12155</name>
</gene>
<sequence length="318" mass="35686">MEKRALGSSGLEVSALGLGCMTMSDFYGSDRDEQESIRTIHRSLDLGVGFLDTSDMYGVGENEKLVGKAIKDRRDEVVLATKFGVVRDKWGSSWGYNGRAEYVKAAAEASLRRLGVDHIDLYYLHRIDPYTPIEETVGAMADLVKEGKVRYIGLSEASPDMIRRAHAVHPISAVQTEYSLWSRDIEDEVLPTLRELGIGFVAYSPLGRGFLTGTIQRYEDLGYDDIRRNFPRFQVQNLQKNLQFVTRIQEMAAEKGCTAPQLALKWILMQGSDIVPIPGTKRRKYLEENIGSLQVELTDSDLRRINEVAPKNVAAGHR</sequence>
<dbReference type="EMBL" id="JBHTLU010000014">
    <property type="protein sequence ID" value="MFD1220869.1"/>
    <property type="molecule type" value="Genomic_DNA"/>
</dbReference>
<keyword evidence="1 3" id="KW-0560">Oxidoreductase</keyword>
<dbReference type="InterPro" id="IPR023210">
    <property type="entry name" value="NADP_OxRdtase_dom"/>
</dbReference>
<dbReference type="InterPro" id="IPR050791">
    <property type="entry name" value="Aldo-Keto_reductase"/>
</dbReference>
<dbReference type="PANTHER" id="PTHR43625:SF40">
    <property type="entry name" value="ALDO-KETO REDUCTASE YAKC [NADP(+)]"/>
    <property type="match status" value="1"/>
</dbReference>
<dbReference type="GO" id="GO:0016491">
    <property type="term" value="F:oxidoreductase activity"/>
    <property type="evidence" value="ECO:0007669"/>
    <property type="project" value="UniProtKB-KW"/>
</dbReference>
<feature type="domain" description="NADP-dependent oxidoreductase" evidence="2">
    <location>
        <begin position="16"/>
        <end position="308"/>
    </location>
</feature>
<dbReference type="SUPFAM" id="SSF51430">
    <property type="entry name" value="NAD(P)-linked oxidoreductase"/>
    <property type="match status" value="1"/>
</dbReference>
<organism evidence="3 4">
    <name type="scientific">Paenibacillus vulneris</name>
    <dbReference type="NCBI Taxonomy" id="1133364"/>
    <lineage>
        <taxon>Bacteria</taxon>
        <taxon>Bacillati</taxon>
        <taxon>Bacillota</taxon>
        <taxon>Bacilli</taxon>
        <taxon>Bacillales</taxon>
        <taxon>Paenibacillaceae</taxon>
        <taxon>Paenibacillus</taxon>
    </lineage>
</organism>
<dbReference type="Proteomes" id="UP001597180">
    <property type="component" value="Unassembled WGS sequence"/>
</dbReference>
<reference evidence="4" key="1">
    <citation type="journal article" date="2019" name="Int. J. Syst. Evol. Microbiol.">
        <title>The Global Catalogue of Microorganisms (GCM) 10K type strain sequencing project: providing services to taxonomists for standard genome sequencing and annotation.</title>
        <authorList>
            <consortium name="The Broad Institute Genomics Platform"/>
            <consortium name="The Broad Institute Genome Sequencing Center for Infectious Disease"/>
            <person name="Wu L."/>
            <person name="Ma J."/>
        </authorList>
    </citation>
    <scope>NUCLEOTIDE SEQUENCE [LARGE SCALE GENOMIC DNA]</scope>
    <source>
        <strain evidence="4">CCUG 53270</strain>
    </source>
</reference>